<evidence type="ECO:0000313" key="3">
    <source>
        <dbReference type="Proteomes" id="UP000011866"/>
    </source>
</evidence>
<name>M5DPX7_9GAMM</name>
<dbReference type="GeneID" id="79176431"/>
<dbReference type="eggNOG" id="ENOG502Z9ZZ">
    <property type="taxonomic scope" value="Bacteria"/>
</dbReference>
<dbReference type="AlphaFoldDB" id="M5DPX7"/>
<dbReference type="EMBL" id="HF680312">
    <property type="protein sequence ID" value="CCU71980.1"/>
    <property type="molecule type" value="Genomic_DNA"/>
</dbReference>
<keyword evidence="3" id="KW-1185">Reference proteome</keyword>
<evidence type="ECO:0000256" key="1">
    <source>
        <dbReference type="SAM" id="SignalP"/>
    </source>
</evidence>
<protein>
    <recommendedName>
        <fullName evidence="4">Lipoprotein</fullName>
    </recommendedName>
</protein>
<reference evidence="2 3" key="1">
    <citation type="journal article" date="2013" name="Genome Announc.">
        <title>Genome Sequence of Thalassolituus oleivorans MIL-1 (DSM 14913T).</title>
        <authorList>
            <person name="Golyshin P.N."/>
            <person name="Werner J."/>
            <person name="Chernikova T.N."/>
            <person name="Tran H."/>
            <person name="Ferrer M."/>
            <person name="Yakimov M.M."/>
            <person name="Teeling H."/>
            <person name="Golyshina O.V."/>
        </authorList>
    </citation>
    <scope>NUCLEOTIDE SEQUENCE [LARGE SCALE GENOMIC DNA]</scope>
    <source>
        <strain evidence="2 3">MIL-1</strain>
    </source>
</reference>
<accession>M5DPX7</accession>
<dbReference type="HOGENOM" id="CLU_345771_0_0_6"/>
<feature type="signal peptide" evidence="1">
    <location>
        <begin position="1"/>
        <end position="21"/>
    </location>
</feature>
<dbReference type="RefSeq" id="WP_015486712.1">
    <property type="nucleotide sequence ID" value="NC_020888.1"/>
</dbReference>
<dbReference type="PROSITE" id="PS51257">
    <property type="entry name" value="PROKAR_LIPOPROTEIN"/>
    <property type="match status" value="1"/>
</dbReference>
<dbReference type="PATRIC" id="fig|1298593.3.peg.1485"/>
<sequence>MTRKLLALNLCLALGACSNGASDSASSDTTNTISSSDLVLPSQISLVEPKASDTNQAPAFLAQAPASEGGFLETGTDYSDAPQRSHVWLEALEPLATVDSILCFIGQLKPELEVNEGPYTVLADMDSCFENDSGDNDQSSGSQGAVNYTEVTVDSTRGEASDAPLNVHIWFVMDNGDSSQAIRVNGVISEGASEQNPFGSFVLSYQFSDALDSDDPDAYGKGELATVDTLAGFQGFTLYESSIRGPEEMYETAASVVVNPSEDNGIALTGFRQIGNDAAEANKAFAISYNSDNLLLQKAATFEQLAYKNDDQSGTCLSRNSFTETVWRYGLYSVANGSSVELNSGFPFLYDADIDGNYDSRGYASYWGIWTEGGQDDLSGVTVQRETFDGTTGTEYELIQAKGRLMKNTVISLNLTDIDGIEFEYFEWNNSNNTGTNFIVVYDSESGDFIKTATVEYGENGQNRVELESPVAMSLMSGQNLHMFSNQLGGGVQFLEGSTAITFFKQEFVTGNETGTGELFDSGTATLYCYENCPKAGMTSSDLDTYDGPYLTDSTDVGSPITYTISNSGANTLELMISTDAVAYPTDSENSSNNQHPWGVRSGGMVTDTSSLSATTDVYDSEIVTVFYEFETGPNSWNRQAALIDSSGDIVSFDKPLEFTYRHEDANDRTGSAGNYDGQTVMLNYGGLGDLWGIPSLTDTERGYFTPAFNIADAVVVGSDDEYVVKALEIEQKMERTDGQCTSLVLNDPAVPVPTTVNGTLNNEAVPTVTDAPRYIAGESTTE</sequence>
<organism evidence="2 3">
    <name type="scientific">Thalassolituus oleivorans MIL-1</name>
    <dbReference type="NCBI Taxonomy" id="1298593"/>
    <lineage>
        <taxon>Bacteria</taxon>
        <taxon>Pseudomonadati</taxon>
        <taxon>Pseudomonadota</taxon>
        <taxon>Gammaproteobacteria</taxon>
        <taxon>Oceanospirillales</taxon>
        <taxon>Oceanospirillaceae</taxon>
        <taxon>Thalassolituus</taxon>
    </lineage>
</organism>
<proteinExistence type="predicted"/>
<feature type="chain" id="PRO_5004065521" description="Lipoprotein" evidence="1">
    <location>
        <begin position="22"/>
        <end position="783"/>
    </location>
</feature>
<evidence type="ECO:0000313" key="2">
    <source>
        <dbReference type="EMBL" id="CCU71980.1"/>
    </source>
</evidence>
<dbReference type="KEGG" id="tol:TOL_1555"/>
<keyword evidence="1" id="KW-0732">Signal</keyword>
<gene>
    <name evidence="2" type="ORF">TOL_1555</name>
</gene>
<evidence type="ECO:0008006" key="4">
    <source>
        <dbReference type="Google" id="ProtNLM"/>
    </source>
</evidence>
<dbReference type="Proteomes" id="UP000011866">
    <property type="component" value="Chromosome"/>
</dbReference>